<accession>A0A9P4QDM9</accession>
<dbReference type="EC" id="3.4.21.-" evidence="11"/>
<dbReference type="EMBL" id="MU003779">
    <property type="protein sequence ID" value="KAF2722981.1"/>
    <property type="molecule type" value="Genomic_DNA"/>
</dbReference>
<dbReference type="PANTHER" id="PTHR46041">
    <property type="entry name" value="MITOCHONDRIAL INNER MEMBRANE PROTEASE SUBUNIT 2"/>
    <property type="match status" value="1"/>
</dbReference>
<proteinExistence type="inferred from homology"/>
<name>A0A9P4QDM9_9PEZI</name>
<dbReference type="GO" id="GO:0042720">
    <property type="term" value="C:mitochondrial inner membrane peptidase complex"/>
    <property type="evidence" value="ECO:0007669"/>
    <property type="project" value="InterPro"/>
</dbReference>
<dbReference type="PROSITE" id="PS00761">
    <property type="entry name" value="SPASE_I_3"/>
    <property type="match status" value="1"/>
</dbReference>
<dbReference type="Gene3D" id="2.10.109.10">
    <property type="entry name" value="Umud Fragment, subunit A"/>
    <property type="match status" value="1"/>
</dbReference>
<comment type="similarity">
    <text evidence="2">Belongs to the peptidase S26 family. IMP2 subfamily.</text>
</comment>
<keyword evidence="7" id="KW-1133">Transmembrane helix</keyword>
<evidence type="ECO:0000256" key="2">
    <source>
        <dbReference type="ARBA" id="ARBA00007066"/>
    </source>
</evidence>
<feature type="active site" evidence="10">
    <location>
        <position position="92"/>
    </location>
</feature>
<dbReference type="InterPro" id="IPR000223">
    <property type="entry name" value="Pept_S26A_signal_pept_1"/>
</dbReference>
<dbReference type="AlphaFoldDB" id="A0A9P4QDM9"/>
<dbReference type="InterPro" id="IPR019757">
    <property type="entry name" value="Pept_S26A_signal_pept_1_Lys-AS"/>
</dbReference>
<evidence type="ECO:0000256" key="6">
    <source>
        <dbReference type="ARBA" id="ARBA00022801"/>
    </source>
</evidence>
<dbReference type="Proteomes" id="UP000799441">
    <property type="component" value="Unassembled WGS sequence"/>
</dbReference>
<dbReference type="InterPro" id="IPR037730">
    <property type="entry name" value="IMP2"/>
</dbReference>
<evidence type="ECO:0000256" key="9">
    <source>
        <dbReference type="ARBA" id="ARBA00023136"/>
    </source>
</evidence>
<keyword evidence="3 11" id="KW-0645">Protease</keyword>
<gene>
    <name evidence="13" type="ORF">K431DRAFT_283488</name>
</gene>
<evidence type="ECO:0000256" key="11">
    <source>
        <dbReference type="RuleBase" id="RU362041"/>
    </source>
</evidence>
<feature type="domain" description="Peptidase S26" evidence="12">
    <location>
        <begin position="13"/>
        <end position="169"/>
    </location>
</feature>
<protein>
    <recommendedName>
        <fullName evidence="11">Mitochondrial inner membrane protease subunit</fullName>
        <ecNumber evidence="11">3.4.21.-</ecNumber>
    </recommendedName>
</protein>
<evidence type="ECO:0000313" key="14">
    <source>
        <dbReference type="Proteomes" id="UP000799441"/>
    </source>
</evidence>
<dbReference type="PROSITE" id="PS00760">
    <property type="entry name" value="SPASE_I_2"/>
    <property type="match status" value="1"/>
</dbReference>
<comment type="subcellular location">
    <subcellularLocation>
        <location evidence="1">Mitochondrion inner membrane</location>
        <topology evidence="1">Single-pass membrane protein</topology>
    </subcellularLocation>
</comment>
<evidence type="ECO:0000256" key="4">
    <source>
        <dbReference type="ARBA" id="ARBA00022692"/>
    </source>
</evidence>
<dbReference type="GO" id="GO:0004252">
    <property type="term" value="F:serine-type endopeptidase activity"/>
    <property type="evidence" value="ECO:0007669"/>
    <property type="project" value="InterPro"/>
</dbReference>
<comment type="caution">
    <text evidence="13">The sequence shown here is derived from an EMBL/GenBank/DDBJ whole genome shotgun (WGS) entry which is preliminary data.</text>
</comment>
<evidence type="ECO:0000256" key="7">
    <source>
        <dbReference type="ARBA" id="ARBA00022989"/>
    </source>
</evidence>
<dbReference type="PRINTS" id="PR00727">
    <property type="entry name" value="LEADERPTASE"/>
</dbReference>
<evidence type="ECO:0000313" key="13">
    <source>
        <dbReference type="EMBL" id="KAF2722981.1"/>
    </source>
</evidence>
<dbReference type="InterPro" id="IPR036286">
    <property type="entry name" value="LexA/Signal_pep-like_sf"/>
</dbReference>
<dbReference type="GO" id="GO:0006465">
    <property type="term" value="P:signal peptide processing"/>
    <property type="evidence" value="ECO:0007669"/>
    <property type="project" value="InterPro"/>
</dbReference>
<evidence type="ECO:0000256" key="8">
    <source>
        <dbReference type="ARBA" id="ARBA00023128"/>
    </source>
</evidence>
<dbReference type="PANTHER" id="PTHR46041:SF2">
    <property type="entry name" value="MITOCHONDRIAL INNER MEMBRANE PROTEASE SUBUNIT 2"/>
    <property type="match status" value="1"/>
</dbReference>
<reference evidence="13" key="1">
    <citation type="journal article" date="2020" name="Stud. Mycol.">
        <title>101 Dothideomycetes genomes: a test case for predicting lifestyles and emergence of pathogens.</title>
        <authorList>
            <person name="Haridas S."/>
            <person name="Albert R."/>
            <person name="Binder M."/>
            <person name="Bloem J."/>
            <person name="Labutti K."/>
            <person name="Salamov A."/>
            <person name="Andreopoulos B."/>
            <person name="Baker S."/>
            <person name="Barry K."/>
            <person name="Bills G."/>
            <person name="Bluhm B."/>
            <person name="Cannon C."/>
            <person name="Castanera R."/>
            <person name="Culley D."/>
            <person name="Daum C."/>
            <person name="Ezra D."/>
            <person name="Gonzalez J."/>
            <person name="Henrissat B."/>
            <person name="Kuo A."/>
            <person name="Liang C."/>
            <person name="Lipzen A."/>
            <person name="Lutzoni F."/>
            <person name="Magnuson J."/>
            <person name="Mondo S."/>
            <person name="Nolan M."/>
            <person name="Ohm R."/>
            <person name="Pangilinan J."/>
            <person name="Park H.-J."/>
            <person name="Ramirez L."/>
            <person name="Alfaro M."/>
            <person name="Sun H."/>
            <person name="Tritt A."/>
            <person name="Yoshinaga Y."/>
            <person name="Zwiers L.-H."/>
            <person name="Turgeon B."/>
            <person name="Goodwin S."/>
            <person name="Spatafora J."/>
            <person name="Crous P."/>
            <person name="Grigoriev I."/>
        </authorList>
    </citation>
    <scope>NUCLEOTIDE SEQUENCE</scope>
    <source>
        <strain evidence="13">CBS 116435</strain>
    </source>
</reference>
<organism evidence="13 14">
    <name type="scientific">Polychaeton citri CBS 116435</name>
    <dbReference type="NCBI Taxonomy" id="1314669"/>
    <lineage>
        <taxon>Eukaryota</taxon>
        <taxon>Fungi</taxon>
        <taxon>Dikarya</taxon>
        <taxon>Ascomycota</taxon>
        <taxon>Pezizomycotina</taxon>
        <taxon>Dothideomycetes</taxon>
        <taxon>Dothideomycetidae</taxon>
        <taxon>Capnodiales</taxon>
        <taxon>Capnodiaceae</taxon>
        <taxon>Polychaeton</taxon>
    </lineage>
</organism>
<sequence length="215" mass="24182">MVSTSALPLFFLRKTAKTILWLTPLGIFVNDYSLETTTINGASMSPTLSPNYHETGQRDLVLWNKNQPTRDLKRGDIVNFMAPYRPEGNAVKRVIALPGDTVLLDPRRRPHESRDDMASGQLWDSWEGRVTVPWGHVWVEGDNRHYSMDSNTYGPISKSLIVGRAQSIVLPLSRLGSKPWEDASVSRSRTRVVRGRPMIPEEFADIIDPRSLAVG</sequence>
<dbReference type="SUPFAM" id="SSF51306">
    <property type="entry name" value="LexA/Signal peptidase"/>
    <property type="match status" value="1"/>
</dbReference>
<keyword evidence="6 11" id="KW-0378">Hydrolase</keyword>
<keyword evidence="5 11" id="KW-0999">Mitochondrion inner membrane</keyword>
<dbReference type="NCBIfam" id="TIGR02227">
    <property type="entry name" value="sigpep_I_bact"/>
    <property type="match status" value="1"/>
</dbReference>
<evidence type="ECO:0000256" key="5">
    <source>
        <dbReference type="ARBA" id="ARBA00022792"/>
    </source>
</evidence>
<dbReference type="OrthoDB" id="9996127at2759"/>
<evidence type="ECO:0000259" key="12">
    <source>
        <dbReference type="Pfam" id="PF10502"/>
    </source>
</evidence>
<evidence type="ECO:0000256" key="10">
    <source>
        <dbReference type="PIRSR" id="PIRSR600223-1"/>
    </source>
</evidence>
<evidence type="ECO:0000256" key="1">
    <source>
        <dbReference type="ARBA" id="ARBA00004434"/>
    </source>
</evidence>
<keyword evidence="14" id="KW-1185">Reference proteome</keyword>
<keyword evidence="9" id="KW-0472">Membrane</keyword>
<evidence type="ECO:0000256" key="3">
    <source>
        <dbReference type="ARBA" id="ARBA00022670"/>
    </source>
</evidence>
<dbReference type="InterPro" id="IPR019758">
    <property type="entry name" value="Pept_S26A_signal_pept_1_CS"/>
</dbReference>
<keyword evidence="4" id="KW-0812">Transmembrane</keyword>
<dbReference type="Pfam" id="PF10502">
    <property type="entry name" value="Peptidase_S26"/>
    <property type="match status" value="1"/>
</dbReference>
<keyword evidence="8 11" id="KW-0496">Mitochondrion</keyword>
<dbReference type="GO" id="GO:0006627">
    <property type="term" value="P:protein processing involved in protein targeting to mitochondrion"/>
    <property type="evidence" value="ECO:0007669"/>
    <property type="project" value="InterPro"/>
</dbReference>
<dbReference type="InterPro" id="IPR019533">
    <property type="entry name" value="Peptidase_S26"/>
</dbReference>
<feature type="active site" evidence="10">
    <location>
        <position position="43"/>
    </location>
</feature>
<dbReference type="CDD" id="cd06530">
    <property type="entry name" value="S26_SPase_I"/>
    <property type="match status" value="1"/>
</dbReference>